<gene>
    <name evidence="2" type="ORF">B0I35DRAFT_425008</name>
</gene>
<organism evidence="2 3">
    <name type="scientific">Stachybotrys elegans</name>
    <dbReference type="NCBI Taxonomy" id="80388"/>
    <lineage>
        <taxon>Eukaryota</taxon>
        <taxon>Fungi</taxon>
        <taxon>Dikarya</taxon>
        <taxon>Ascomycota</taxon>
        <taxon>Pezizomycotina</taxon>
        <taxon>Sordariomycetes</taxon>
        <taxon>Hypocreomycetidae</taxon>
        <taxon>Hypocreales</taxon>
        <taxon>Stachybotryaceae</taxon>
        <taxon>Stachybotrys</taxon>
    </lineage>
</organism>
<dbReference type="InterPro" id="IPR052895">
    <property type="entry name" value="HetReg/Transcr_Mod"/>
</dbReference>
<proteinExistence type="predicted"/>
<evidence type="ECO:0000259" key="1">
    <source>
        <dbReference type="Pfam" id="PF06985"/>
    </source>
</evidence>
<dbReference type="EMBL" id="JAGPNK010000003">
    <property type="protein sequence ID" value="KAH7324815.1"/>
    <property type="molecule type" value="Genomic_DNA"/>
</dbReference>
<dbReference type="Proteomes" id="UP000813444">
    <property type="component" value="Unassembled WGS sequence"/>
</dbReference>
<evidence type="ECO:0000313" key="2">
    <source>
        <dbReference type="EMBL" id="KAH7324815.1"/>
    </source>
</evidence>
<reference evidence="2" key="1">
    <citation type="journal article" date="2021" name="Nat. Commun.">
        <title>Genetic determinants of endophytism in the Arabidopsis root mycobiome.</title>
        <authorList>
            <person name="Mesny F."/>
            <person name="Miyauchi S."/>
            <person name="Thiergart T."/>
            <person name="Pickel B."/>
            <person name="Atanasova L."/>
            <person name="Karlsson M."/>
            <person name="Huettel B."/>
            <person name="Barry K.W."/>
            <person name="Haridas S."/>
            <person name="Chen C."/>
            <person name="Bauer D."/>
            <person name="Andreopoulos W."/>
            <person name="Pangilinan J."/>
            <person name="LaButti K."/>
            <person name="Riley R."/>
            <person name="Lipzen A."/>
            <person name="Clum A."/>
            <person name="Drula E."/>
            <person name="Henrissat B."/>
            <person name="Kohler A."/>
            <person name="Grigoriev I.V."/>
            <person name="Martin F.M."/>
            <person name="Hacquard S."/>
        </authorList>
    </citation>
    <scope>NUCLEOTIDE SEQUENCE</scope>
    <source>
        <strain evidence="2">MPI-CAGE-CH-0235</strain>
    </source>
</reference>
<evidence type="ECO:0000313" key="3">
    <source>
        <dbReference type="Proteomes" id="UP000813444"/>
    </source>
</evidence>
<feature type="domain" description="Heterokaryon incompatibility" evidence="1">
    <location>
        <begin position="57"/>
        <end position="230"/>
    </location>
</feature>
<comment type="caution">
    <text evidence="2">The sequence shown here is derived from an EMBL/GenBank/DDBJ whole genome shotgun (WGS) entry which is preliminary data.</text>
</comment>
<dbReference type="PANTHER" id="PTHR24148">
    <property type="entry name" value="ANKYRIN REPEAT DOMAIN-CONTAINING PROTEIN 39 HOMOLOG-RELATED"/>
    <property type="match status" value="1"/>
</dbReference>
<dbReference type="OrthoDB" id="5386682at2759"/>
<protein>
    <submittedName>
        <fullName evidence="2">Heterokaryon incompatibility protein-domain-containing protein</fullName>
    </submittedName>
</protein>
<name>A0A8K0WVU4_9HYPO</name>
<dbReference type="AlphaFoldDB" id="A0A8K0WVU4"/>
<sequence>MSLDLDQARNSENSFTYPSIDASKQLRLVTLEPVARQGLYAITFHIVSFADLSKTTYHALSYAWGTAGAEDLKLVWVGDQQFWIRGKLFEFIQDALAWSQVGDAATVEFDCSIPIFIDAICINQFDLDEKASQVPKMEDIYRGASHVITYLGQPICSDENMERQVHDMLGSLNSKLDNGPRAVISGGPTTMTPLDVAQIFSFTSWTRDDLYAFGILCRDTYWTRMWVVPEVLLAPQKWTVVLGRQAFDGHLLAGYIPGLVRLEVELSNAEQHGAPILGSEAVLVARSAEDKLHRAIDALQGRHGRNLLDLRHSRNISPRPDRIAGDLMGFSPIDPDDGIPFYQAFTAFGRQDCRYQEDRIYAILPLLKVRARAQIKVSYKLGVWHAFETALRLGWQDLQRDRLWLSVSGGTNIGMAYSGYCSTLLELFRLNALGKEIARSFVRRVAWDLDLRGHWRACQIAFDGRTGSAETVDAWLMILEWGYFHEEIPTILQRLRSDQLPRDSALYRCLVAGSEREVWTRG</sequence>
<dbReference type="InterPro" id="IPR010730">
    <property type="entry name" value="HET"/>
</dbReference>
<dbReference type="PANTHER" id="PTHR24148:SF73">
    <property type="entry name" value="HET DOMAIN PROTEIN (AFU_ORTHOLOGUE AFUA_8G01020)"/>
    <property type="match status" value="1"/>
</dbReference>
<accession>A0A8K0WVU4</accession>
<keyword evidence="3" id="KW-1185">Reference proteome</keyword>
<dbReference type="Pfam" id="PF06985">
    <property type="entry name" value="HET"/>
    <property type="match status" value="1"/>
</dbReference>